<keyword evidence="6 9" id="KW-1133">Transmembrane helix</keyword>
<evidence type="ECO:0000313" key="10">
    <source>
        <dbReference type="EMBL" id="RCK53234.1"/>
    </source>
</evidence>
<dbReference type="RefSeq" id="WP_062948248.1">
    <property type="nucleotide sequence ID" value="NZ_JALLPZ010000002.1"/>
</dbReference>
<accession>A0A154KNR2</accession>
<keyword evidence="4 8" id="KW-1003">Cell membrane</keyword>
<name>A0A154KNR2_9PROT</name>
<feature type="transmembrane region" description="Helical" evidence="9">
    <location>
        <begin position="34"/>
        <end position="53"/>
    </location>
</feature>
<evidence type="ECO:0000313" key="11">
    <source>
        <dbReference type="EMBL" id="SOC20932.1"/>
    </source>
</evidence>
<dbReference type="GO" id="GO:0005886">
    <property type="term" value="C:plasma membrane"/>
    <property type="evidence" value="ECO:0007669"/>
    <property type="project" value="UniProtKB-SubCell"/>
</dbReference>
<proteinExistence type="inferred from homology"/>
<evidence type="ECO:0000313" key="12">
    <source>
        <dbReference type="Proteomes" id="UP000219068"/>
    </source>
</evidence>
<dbReference type="PANTHER" id="PTHR34702:SF1">
    <property type="entry name" value="NA(+)_H(+) ANTIPORTER SUBUNIT F"/>
    <property type="match status" value="1"/>
</dbReference>
<evidence type="ECO:0000256" key="4">
    <source>
        <dbReference type="ARBA" id="ARBA00022475"/>
    </source>
</evidence>
<dbReference type="EMBL" id="OBMM01000003">
    <property type="protein sequence ID" value="SOC20932.1"/>
    <property type="molecule type" value="Genomic_DNA"/>
</dbReference>
<gene>
    <name evidence="11" type="ORF">SAMN05428964_103260</name>
    <name evidence="10" type="ORF">TH44_03335</name>
</gene>
<dbReference type="GO" id="GO:0015385">
    <property type="term" value="F:sodium:proton antiporter activity"/>
    <property type="evidence" value="ECO:0007669"/>
    <property type="project" value="TreeGrafter"/>
</dbReference>
<dbReference type="Pfam" id="PF04066">
    <property type="entry name" value="MrpF_PhaF"/>
    <property type="match status" value="1"/>
</dbReference>
<organism evidence="10 13">
    <name type="scientific">Thalassospira xiamenensis</name>
    <dbReference type="NCBI Taxonomy" id="220697"/>
    <lineage>
        <taxon>Bacteria</taxon>
        <taxon>Pseudomonadati</taxon>
        <taxon>Pseudomonadota</taxon>
        <taxon>Alphaproteobacteria</taxon>
        <taxon>Rhodospirillales</taxon>
        <taxon>Thalassospiraceae</taxon>
        <taxon>Thalassospira</taxon>
    </lineage>
</organism>
<evidence type="ECO:0000256" key="7">
    <source>
        <dbReference type="ARBA" id="ARBA00023136"/>
    </source>
</evidence>
<evidence type="ECO:0000256" key="3">
    <source>
        <dbReference type="ARBA" id="ARBA00022448"/>
    </source>
</evidence>
<dbReference type="AlphaFoldDB" id="A0A154KNR2"/>
<keyword evidence="8" id="KW-0050">Antiport</keyword>
<sequence>MIEYALNFGFICVAVALLMNLWRLSKGPTIADRVLAVDTMAINAIALLVLYGISRATSMYFEGALLFAMFGFVSTVAYCKFVLRGDIIE</sequence>
<feature type="transmembrane region" description="Helical" evidence="9">
    <location>
        <begin position="6"/>
        <end position="22"/>
    </location>
</feature>
<dbReference type="InterPro" id="IPR007208">
    <property type="entry name" value="MrpF/PhaF-like"/>
</dbReference>
<evidence type="ECO:0000256" key="6">
    <source>
        <dbReference type="ARBA" id="ARBA00022989"/>
    </source>
</evidence>
<evidence type="ECO:0000313" key="13">
    <source>
        <dbReference type="Proteomes" id="UP000252266"/>
    </source>
</evidence>
<keyword evidence="8" id="KW-0406">Ion transport</keyword>
<evidence type="ECO:0000256" key="5">
    <source>
        <dbReference type="ARBA" id="ARBA00022692"/>
    </source>
</evidence>
<comment type="subcellular location">
    <subcellularLocation>
        <location evidence="1 8">Cell membrane</location>
        <topology evidence="1 8">Multi-pass membrane protein</topology>
    </subcellularLocation>
</comment>
<dbReference type="Proteomes" id="UP000219068">
    <property type="component" value="Unassembled WGS sequence"/>
</dbReference>
<evidence type="ECO:0000256" key="1">
    <source>
        <dbReference type="ARBA" id="ARBA00004651"/>
    </source>
</evidence>
<reference evidence="11 12" key="2">
    <citation type="submission" date="2017-08" db="EMBL/GenBank/DDBJ databases">
        <authorList>
            <person name="de Groot N.N."/>
        </authorList>
    </citation>
    <scope>NUCLEOTIDE SEQUENCE [LARGE SCALE GENOMIC DNA]</scope>
    <source>
        <strain evidence="11 12">USBA 78</strain>
    </source>
</reference>
<evidence type="ECO:0000256" key="9">
    <source>
        <dbReference type="SAM" id="Phobius"/>
    </source>
</evidence>
<dbReference type="NCBIfam" id="NF004812">
    <property type="entry name" value="PRK06161.1"/>
    <property type="match status" value="1"/>
</dbReference>
<protein>
    <submittedName>
        <fullName evidence="10">Cation:proton antiporter</fullName>
    </submittedName>
    <submittedName>
        <fullName evidence="11">Multisubunit potassium/proton antiporter, PhaF subunit</fullName>
    </submittedName>
</protein>
<dbReference type="Proteomes" id="UP000252266">
    <property type="component" value="Unassembled WGS sequence"/>
</dbReference>
<comment type="similarity">
    <text evidence="2 8">Belongs to the CPA3 antiporters (TC 2.A.63) subunit F family.</text>
</comment>
<keyword evidence="3 8" id="KW-0813">Transport</keyword>
<evidence type="ECO:0000256" key="8">
    <source>
        <dbReference type="PIRNR" id="PIRNR028784"/>
    </source>
</evidence>
<evidence type="ECO:0000256" key="2">
    <source>
        <dbReference type="ARBA" id="ARBA00009212"/>
    </source>
</evidence>
<reference evidence="10 13" key="1">
    <citation type="submission" date="2014-07" db="EMBL/GenBank/DDBJ databases">
        <title>Draft genome sequence of Thalassospira xiamenensis IB13.</title>
        <authorList>
            <person name="Lai Q."/>
            <person name="Shao Z."/>
        </authorList>
    </citation>
    <scope>NUCLEOTIDE SEQUENCE [LARGE SCALE GENOMIC DNA]</scope>
    <source>
        <strain evidence="10 13">IB13</strain>
    </source>
</reference>
<dbReference type="PIRSF" id="PIRSF028784">
    <property type="entry name" value="MrpF"/>
    <property type="match status" value="1"/>
</dbReference>
<dbReference type="PANTHER" id="PTHR34702">
    <property type="entry name" value="NA(+)/H(+) ANTIPORTER SUBUNIT F1"/>
    <property type="match status" value="1"/>
</dbReference>
<keyword evidence="5 9" id="KW-0812">Transmembrane</keyword>
<dbReference type="EMBL" id="JPWJ01000001">
    <property type="protein sequence ID" value="RCK53234.1"/>
    <property type="molecule type" value="Genomic_DNA"/>
</dbReference>
<keyword evidence="7 8" id="KW-0472">Membrane</keyword>
<feature type="transmembrane region" description="Helical" evidence="9">
    <location>
        <begin position="59"/>
        <end position="83"/>
    </location>
</feature>